<keyword evidence="3" id="KW-1185">Reference proteome</keyword>
<reference evidence="2 3" key="1">
    <citation type="submission" date="2022-06" db="EMBL/GenBank/DDBJ databases">
        <authorList>
            <person name="Sun Q."/>
        </authorList>
    </citation>
    <scope>NUCLEOTIDE SEQUENCE [LARGE SCALE GENOMIC DNA]</scope>
    <source>
        <strain evidence="2 3">S153</strain>
    </source>
</reference>
<dbReference type="PANTHER" id="PTHR16509:SF1">
    <property type="entry name" value="MANGANESE-DEPENDENT ADP-RIBOSE_CDP-ALCOHOL DIPHOSPHATASE"/>
    <property type="match status" value="1"/>
</dbReference>
<evidence type="ECO:0000259" key="1">
    <source>
        <dbReference type="Pfam" id="PF00149"/>
    </source>
</evidence>
<accession>A0ABT0VAG4</accession>
<dbReference type="PANTHER" id="PTHR16509">
    <property type="match status" value="1"/>
</dbReference>
<dbReference type="InterPro" id="IPR029052">
    <property type="entry name" value="Metallo-depent_PP-like"/>
</dbReference>
<dbReference type="SUPFAM" id="SSF56300">
    <property type="entry name" value="Metallo-dependent phosphatases"/>
    <property type="match status" value="1"/>
</dbReference>
<dbReference type="Proteomes" id="UP001155079">
    <property type="component" value="Unassembled WGS sequence"/>
</dbReference>
<gene>
    <name evidence="2" type="ORF">NBH20_16985</name>
</gene>
<evidence type="ECO:0000313" key="2">
    <source>
        <dbReference type="EMBL" id="MCM2402864.1"/>
    </source>
</evidence>
<dbReference type="EMBL" id="JAMQAY010000007">
    <property type="protein sequence ID" value="MCM2402864.1"/>
    <property type="molecule type" value="Genomic_DNA"/>
</dbReference>
<comment type="caution">
    <text evidence="2">The sequence shown here is derived from an EMBL/GenBank/DDBJ whole genome shotgun (WGS) entry which is preliminary data.</text>
</comment>
<feature type="domain" description="Calcineurin-like phosphoesterase" evidence="1">
    <location>
        <begin position="10"/>
        <end position="231"/>
    </location>
</feature>
<dbReference type="InterPro" id="IPR004843">
    <property type="entry name" value="Calcineurin-like_PHP"/>
</dbReference>
<protein>
    <submittedName>
        <fullName evidence="2">Metallophosphoesterase</fullName>
    </submittedName>
</protein>
<dbReference type="RefSeq" id="WP_250945935.1">
    <property type="nucleotide sequence ID" value="NZ_JAMQAY010000007.1"/>
</dbReference>
<name>A0ABT0VAG4_9HYPH</name>
<dbReference type="Pfam" id="PF00149">
    <property type="entry name" value="Metallophos"/>
    <property type="match status" value="1"/>
</dbReference>
<organism evidence="2 3">
    <name type="scientific">Ciceribacter sichuanensis</name>
    <dbReference type="NCBI Taxonomy" id="2949647"/>
    <lineage>
        <taxon>Bacteria</taxon>
        <taxon>Pseudomonadati</taxon>
        <taxon>Pseudomonadota</taxon>
        <taxon>Alphaproteobacteria</taxon>
        <taxon>Hyphomicrobiales</taxon>
        <taxon>Rhizobiaceae</taxon>
        <taxon>Ciceribacter</taxon>
    </lineage>
</organism>
<sequence>MPSDSLLPRLRFGLIADPQYAPIEPNLTLNRYYAKSLDKLEAAIARLNAEDLDFVVTLGDVIDRDFDNFDRVLDVYGGLRHRTLFLPGNHDFSVAPEHLAKIHDRLGMPSPYHDFVSKGVRVILTDGNEVSLFAPPPGDPRRQEAETRLAALRAAGAANAQTWNAGMSAAQVEWLDGRLKLAEAAGEPAIVMGHYPLAPANDHNLWGAEEVAGVISRSPAALAYFCGHNHAGNYGLLNGTHFVNMKGMVDTADENAFSVVELFDDRLEIHGFGREEDRRLSITSTALLSPVVG</sequence>
<evidence type="ECO:0000313" key="3">
    <source>
        <dbReference type="Proteomes" id="UP001155079"/>
    </source>
</evidence>
<dbReference type="Gene3D" id="3.60.21.10">
    <property type="match status" value="1"/>
</dbReference>
<proteinExistence type="predicted"/>